<evidence type="ECO:0000313" key="3">
    <source>
        <dbReference type="EMBL" id="MFD1514649.1"/>
    </source>
</evidence>
<dbReference type="InterPro" id="IPR005182">
    <property type="entry name" value="YdbS-like_PH"/>
</dbReference>
<feature type="domain" description="YdbS-like PH" evidence="2">
    <location>
        <begin position="76"/>
        <end position="148"/>
    </location>
</feature>
<feature type="transmembrane region" description="Helical" evidence="1">
    <location>
        <begin position="56"/>
        <end position="73"/>
    </location>
</feature>
<keyword evidence="1" id="KW-0812">Transmembrane</keyword>
<evidence type="ECO:0000313" key="4">
    <source>
        <dbReference type="Proteomes" id="UP001597187"/>
    </source>
</evidence>
<gene>
    <name evidence="3" type="ORF">ACFSBT_15320</name>
</gene>
<keyword evidence="1" id="KW-0472">Membrane</keyword>
<dbReference type="RefSeq" id="WP_250874591.1">
    <property type="nucleotide sequence ID" value="NZ_JALXFV010000008.1"/>
</dbReference>
<dbReference type="EMBL" id="JBHUDC010000008">
    <property type="protein sequence ID" value="MFD1514649.1"/>
    <property type="molecule type" value="Genomic_DNA"/>
</dbReference>
<dbReference type="Proteomes" id="UP001597187">
    <property type="component" value="Unassembled WGS sequence"/>
</dbReference>
<name>A0ABD6B0P2_9EURY</name>
<organism evidence="3 4">
    <name type="scientific">Halomarina rubra</name>
    <dbReference type="NCBI Taxonomy" id="2071873"/>
    <lineage>
        <taxon>Archaea</taxon>
        <taxon>Methanobacteriati</taxon>
        <taxon>Methanobacteriota</taxon>
        <taxon>Stenosarchaea group</taxon>
        <taxon>Halobacteria</taxon>
        <taxon>Halobacteriales</taxon>
        <taxon>Natronomonadaceae</taxon>
        <taxon>Halomarina</taxon>
    </lineage>
</organism>
<keyword evidence="4" id="KW-1185">Reference proteome</keyword>
<reference evidence="3 4" key="1">
    <citation type="journal article" date="2019" name="Int. J. Syst. Evol. Microbiol.">
        <title>The Global Catalogue of Microorganisms (GCM) 10K type strain sequencing project: providing services to taxonomists for standard genome sequencing and annotation.</title>
        <authorList>
            <consortium name="The Broad Institute Genomics Platform"/>
            <consortium name="The Broad Institute Genome Sequencing Center for Infectious Disease"/>
            <person name="Wu L."/>
            <person name="Ma J."/>
        </authorList>
    </citation>
    <scope>NUCLEOTIDE SEQUENCE [LARGE SCALE GENOMIC DNA]</scope>
    <source>
        <strain evidence="3 4">CGMCC 1.12563</strain>
    </source>
</reference>
<dbReference type="PANTHER" id="PTHR37938:SF1">
    <property type="entry name" value="BLL0215 PROTEIN"/>
    <property type="match status" value="1"/>
</dbReference>
<evidence type="ECO:0000256" key="1">
    <source>
        <dbReference type="SAM" id="Phobius"/>
    </source>
</evidence>
<comment type="caution">
    <text evidence="3">The sequence shown here is derived from an EMBL/GenBank/DDBJ whole genome shotgun (WGS) entry which is preliminary data.</text>
</comment>
<dbReference type="AlphaFoldDB" id="A0ABD6B0P2"/>
<sequence>MSAPEWVTLGESEEVVWSGSPSLLLATGSLVGGLVVAVVGIAAYALLPTDFVYRDLAWLLLPIGMVLMAAAYLRHRSTRYVITTNEVYRKTGLFSRQVTSLRLDRIQNTSFEQSLFERVLSFGDVHVDTAGTGGTEITFEGVSNPQQVSGLLTEQLDRVSARTAGHR</sequence>
<dbReference type="Pfam" id="PF03703">
    <property type="entry name" value="bPH_2"/>
    <property type="match status" value="1"/>
</dbReference>
<evidence type="ECO:0000259" key="2">
    <source>
        <dbReference type="Pfam" id="PF03703"/>
    </source>
</evidence>
<dbReference type="PANTHER" id="PTHR37938">
    <property type="entry name" value="BLL0215 PROTEIN"/>
    <property type="match status" value="1"/>
</dbReference>
<accession>A0ABD6B0P2</accession>
<keyword evidence="1" id="KW-1133">Transmembrane helix</keyword>
<protein>
    <submittedName>
        <fullName evidence="3">PH domain-containing protein</fullName>
    </submittedName>
</protein>
<proteinExistence type="predicted"/>
<feature type="transmembrane region" description="Helical" evidence="1">
    <location>
        <begin position="23"/>
        <end position="44"/>
    </location>
</feature>